<dbReference type="PROSITE" id="PS50011">
    <property type="entry name" value="PROTEIN_KINASE_DOM"/>
    <property type="match status" value="1"/>
</dbReference>
<dbReference type="PROSITE" id="PS50816">
    <property type="entry name" value="NAF"/>
    <property type="match status" value="1"/>
</dbReference>
<dbReference type="Proteomes" id="UP000235145">
    <property type="component" value="Unassembled WGS sequence"/>
</dbReference>
<proteinExistence type="inferred from homology"/>
<keyword evidence="8 13" id="KW-0067">ATP-binding</keyword>
<evidence type="ECO:0000256" key="15">
    <source>
        <dbReference type="SAM" id="MobiDB-lite"/>
    </source>
</evidence>
<feature type="binding site" evidence="13">
    <location>
        <position position="47"/>
    </location>
    <ligand>
        <name>ATP</name>
        <dbReference type="ChEBI" id="CHEBI:30616"/>
    </ligand>
</feature>
<keyword evidence="6 13" id="KW-0547">Nucleotide-binding</keyword>
<comment type="function">
    <text evidence="12">CIPK serine-threonine protein kinases interact with CBL proteins. Binding of a CBL protein to the regulatory NAF domain of CIPK protein lead to the activation of the kinase in a calcium-dependent manner.</text>
</comment>
<keyword evidence="4 14" id="KW-0723">Serine/threonine-protein kinase</keyword>
<sequence length="462" mass="52141">MVVRKVGKYEVGRTIGEGTFAKVKFAQNTETGESVAMKLLDRATIIKHKMVDQVLASRTKIYIILEFITGGELFDKIVHHGRLSEAESRRFFQQLIDGVEYCHSKGVYHRDLKPENLLLDSQGNLKISDFGLSALPAEGVSILRTTCGTPNYVAPEVLSHKGYNGALADVWSCGVILYVLMAGYLPFDEMDLTTLYNKACHKLLLLLLSVLLDFLYQGRIILVVCLFVQIDKAEFSCPSFFPVGAKSLIHRILDPNPDTRIGIEEIRNDEWFKKNYVPARVVEYEDVNLDDVNAVFDDSEEEGGGDEQQTDEDACPLSLNAFDMIILSQGLNLSSMFDRGQDPVTHITRFVSQKPAKIVLSSMEVVAQSMSFKTHIRNYKMRVEGLSANKKSHFSVILEVFQVTSNFVMVDIQKAAGDGAEYLKFYKNFCNNLEDIIWKPPNEQQQQQHGKSKITKTKSKRR</sequence>
<dbReference type="Pfam" id="PF03822">
    <property type="entry name" value="NAF"/>
    <property type="match status" value="1"/>
</dbReference>
<evidence type="ECO:0000256" key="13">
    <source>
        <dbReference type="PROSITE-ProRule" id="PRU10141"/>
    </source>
</evidence>
<dbReference type="PANTHER" id="PTHR43895">
    <property type="entry name" value="CALCIUM/CALMODULIN-DEPENDENT PROTEIN KINASE KINASE-RELATED"/>
    <property type="match status" value="1"/>
</dbReference>
<feature type="region of interest" description="Disordered" evidence="15">
    <location>
        <begin position="440"/>
        <end position="462"/>
    </location>
</feature>
<dbReference type="PROSITE" id="PS00107">
    <property type="entry name" value="PROTEIN_KINASE_ATP"/>
    <property type="match status" value="1"/>
</dbReference>
<dbReference type="InterPro" id="IPR004041">
    <property type="entry name" value="NAF_dom"/>
</dbReference>
<organism evidence="19 20">
    <name type="scientific">Lactuca sativa</name>
    <name type="common">Garden lettuce</name>
    <dbReference type="NCBI Taxonomy" id="4236"/>
    <lineage>
        <taxon>Eukaryota</taxon>
        <taxon>Viridiplantae</taxon>
        <taxon>Streptophyta</taxon>
        <taxon>Embryophyta</taxon>
        <taxon>Tracheophyta</taxon>
        <taxon>Spermatophyta</taxon>
        <taxon>Magnoliopsida</taxon>
        <taxon>eudicotyledons</taxon>
        <taxon>Gunneridae</taxon>
        <taxon>Pentapetalae</taxon>
        <taxon>asterids</taxon>
        <taxon>campanulids</taxon>
        <taxon>Asterales</taxon>
        <taxon>Asteraceae</taxon>
        <taxon>Cichorioideae</taxon>
        <taxon>Cichorieae</taxon>
        <taxon>Lactucinae</taxon>
        <taxon>Lactuca</taxon>
    </lineage>
</organism>
<dbReference type="FunFam" id="1.10.510.10:FF:000571">
    <property type="entry name" value="Maternal embryonic leucine zipper kinase"/>
    <property type="match status" value="1"/>
</dbReference>
<dbReference type="Pfam" id="PF00069">
    <property type="entry name" value="Pkinase"/>
    <property type="match status" value="1"/>
</dbReference>
<evidence type="ECO:0000256" key="7">
    <source>
        <dbReference type="ARBA" id="ARBA00022777"/>
    </source>
</evidence>
<dbReference type="EMBL" id="NBSK02000001">
    <property type="protein sequence ID" value="KAJ0227739.1"/>
    <property type="molecule type" value="Genomic_DNA"/>
</dbReference>
<dbReference type="SMART" id="SM00220">
    <property type="entry name" value="S_TKc"/>
    <property type="match status" value="1"/>
</dbReference>
<dbReference type="InterPro" id="IPR008271">
    <property type="entry name" value="Ser/Thr_kinase_AS"/>
</dbReference>
<keyword evidence="16" id="KW-0812">Transmembrane</keyword>
<evidence type="ECO:0000313" key="20">
    <source>
        <dbReference type="Proteomes" id="UP000235145"/>
    </source>
</evidence>
<evidence type="ECO:0000256" key="16">
    <source>
        <dbReference type="SAM" id="Phobius"/>
    </source>
</evidence>
<dbReference type="GO" id="GO:0004674">
    <property type="term" value="F:protein serine/threonine kinase activity"/>
    <property type="evidence" value="ECO:0000318"/>
    <property type="project" value="GO_Central"/>
</dbReference>
<accession>A0A9R1XVS0</accession>
<dbReference type="AlphaFoldDB" id="A0A9R1XVS0"/>
<keyword evidence="7" id="KW-0418">Kinase</keyword>
<name>A0A9R1XVS0_LACSA</name>
<evidence type="ECO:0000259" key="18">
    <source>
        <dbReference type="PROSITE" id="PS50816"/>
    </source>
</evidence>
<evidence type="ECO:0000256" key="1">
    <source>
        <dbReference type="ARBA" id="ARBA00001936"/>
    </source>
</evidence>
<dbReference type="PANTHER" id="PTHR43895:SF114">
    <property type="entry name" value="NON-SPECIFIC SERINE_THREONINE PROTEIN KINASE"/>
    <property type="match status" value="1"/>
</dbReference>
<dbReference type="InterPro" id="IPR018451">
    <property type="entry name" value="NAF/FISL_domain"/>
</dbReference>
<feature type="domain" description="Protein kinase" evidence="17">
    <location>
        <begin position="9"/>
        <end position="272"/>
    </location>
</feature>
<keyword evidence="16" id="KW-1133">Transmembrane helix</keyword>
<keyword evidence="20" id="KW-1185">Reference proteome</keyword>
<evidence type="ECO:0000259" key="17">
    <source>
        <dbReference type="PROSITE" id="PS50011"/>
    </source>
</evidence>
<dbReference type="GO" id="GO:0007165">
    <property type="term" value="P:signal transduction"/>
    <property type="evidence" value="ECO:0000318"/>
    <property type="project" value="GO_Central"/>
</dbReference>
<evidence type="ECO:0000256" key="3">
    <source>
        <dbReference type="ARBA" id="ARBA00012513"/>
    </source>
</evidence>
<evidence type="ECO:0000256" key="2">
    <source>
        <dbReference type="ARBA" id="ARBA00006234"/>
    </source>
</evidence>
<feature type="transmembrane region" description="Helical" evidence="16">
    <location>
        <begin position="166"/>
        <end position="185"/>
    </location>
</feature>
<dbReference type="GO" id="GO:0005524">
    <property type="term" value="F:ATP binding"/>
    <property type="evidence" value="ECO:0007669"/>
    <property type="project" value="UniProtKB-UniRule"/>
</dbReference>
<dbReference type="EC" id="2.7.11.1" evidence="3"/>
<dbReference type="CDD" id="cd12195">
    <property type="entry name" value="CIPK_C"/>
    <property type="match status" value="1"/>
</dbReference>
<feature type="transmembrane region" description="Helical" evidence="16">
    <location>
        <begin position="205"/>
        <end position="228"/>
    </location>
</feature>
<dbReference type="InterPro" id="IPR011009">
    <property type="entry name" value="Kinase-like_dom_sf"/>
</dbReference>
<evidence type="ECO:0000256" key="14">
    <source>
        <dbReference type="RuleBase" id="RU000304"/>
    </source>
</evidence>
<keyword evidence="5" id="KW-0808">Transferase</keyword>
<reference evidence="19 20" key="1">
    <citation type="journal article" date="2017" name="Nat. Commun.">
        <title>Genome assembly with in vitro proximity ligation data and whole-genome triplication in lettuce.</title>
        <authorList>
            <person name="Reyes-Chin-Wo S."/>
            <person name="Wang Z."/>
            <person name="Yang X."/>
            <person name="Kozik A."/>
            <person name="Arikit S."/>
            <person name="Song C."/>
            <person name="Xia L."/>
            <person name="Froenicke L."/>
            <person name="Lavelle D.O."/>
            <person name="Truco M.J."/>
            <person name="Xia R."/>
            <person name="Zhu S."/>
            <person name="Xu C."/>
            <person name="Xu H."/>
            <person name="Xu X."/>
            <person name="Cox K."/>
            <person name="Korf I."/>
            <person name="Meyers B.C."/>
            <person name="Michelmore R.W."/>
        </authorList>
    </citation>
    <scope>NUCLEOTIDE SEQUENCE [LARGE SCALE GENOMIC DNA]</scope>
    <source>
        <strain evidence="20">cv. Salinas</strain>
        <tissue evidence="19">Seedlings</tissue>
    </source>
</reference>
<dbReference type="InterPro" id="IPR017441">
    <property type="entry name" value="Protein_kinase_ATP_BS"/>
</dbReference>
<comment type="caution">
    <text evidence="19">The sequence shown here is derived from an EMBL/GenBank/DDBJ whole genome shotgun (WGS) entry which is preliminary data.</text>
</comment>
<evidence type="ECO:0000313" key="19">
    <source>
        <dbReference type="EMBL" id="KAJ0227739.1"/>
    </source>
</evidence>
<keyword evidence="16" id="KW-0472">Membrane</keyword>
<evidence type="ECO:0000256" key="5">
    <source>
        <dbReference type="ARBA" id="ARBA00022679"/>
    </source>
</evidence>
<evidence type="ECO:0000256" key="10">
    <source>
        <dbReference type="ARBA" id="ARBA00047899"/>
    </source>
</evidence>
<evidence type="ECO:0000256" key="11">
    <source>
        <dbReference type="ARBA" id="ARBA00048679"/>
    </source>
</evidence>
<dbReference type="InterPro" id="IPR000719">
    <property type="entry name" value="Prot_kinase_dom"/>
</dbReference>
<comment type="catalytic activity">
    <reaction evidence="10">
        <text>L-threonyl-[protein] + ATP = O-phospho-L-threonyl-[protein] + ADP + H(+)</text>
        <dbReference type="Rhea" id="RHEA:46608"/>
        <dbReference type="Rhea" id="RHEA-COMP:11060"/>
        <dbReference type="Rhea" id="RHEA-COMP:11605"/>
        <dbReference type="ChEBI" id="CHEBI:15378"/>
        <dbReference type="ChEBI" id="CHEBI:30013"/>
        <dbReference type="ChEBI" id="CHEBI:30616"/>
        <dbReference type="ChEBI" id="CHEBI:61977"/>
        <dbReference type="ChEBI" id="CHEBI:456216"/>
        <dbReference type="EC" id="2.7.11.1"/>
    </reaction>
</comment>
<comment type="similarity">
    <text evidence="2">Belongs to the protein kinase superfamily. CAMK Ser/Thr protein kinase family. SNF1 subfamily.</text>
</comment>
<dbReference type="SUPFAM" id="SSF56112">
    <property type="entry name" value="Protein kinase-like (PK-like)"/>
    <property type="match status" value="1"/>
</dbReference>
<evidence type="ECO:0000256" key="9">
    <source>
        <dbReference type="ARBA" id="ARBA00023211"/>
    </source>
</evidence>
<evidence type="ECO:0000256" key="8">
    <source>
        <dbReference type="ARBA" id="ARBA00022840"/>
    </source>
</evidence>
<dbReference type="PROSITE" id="PS00108">
    <property type="entry name" value="PROTEIN_KINASE_ST"/>
    <property type="match status" value="1"/>
</dbReference>
<dbReference type="FunFam" id="3.30.310.80:FF:000005">
    <property type="entry name" value="Non-specific serine/threonine protein kinase"/>
    <property type="match status" value="1"/>
</dbReference>
<feature type="compositionally biased region" description="Basic residues" evidence="15">
    <location>
        <begin position="450"/>
        <end position="462"/>
    </location>
</feature>
<keyword evidence="9" id="KW-0464">Manganese</keyword>
<evidence type="ECO:0000256" key="6">
    <source>
        <dbReference type="ARBA" id="ARBA00022741"/>
    </source>
</evidence>
<evidence type="ECO:0000256" key="12">
    <source>
        <dbReference type="ARBA" id="ARBA00058225"/>
    </source>
</evidence>
<protein>
    <recommendedName>
        <fullName evidence="3">non-specific serine/threonine protein kinase</fullName>
        <ecNumber evidence="3">2.7.11.1</ecNumber>
    </recommendedName>
</protein>
<dbReference type="Gene3D" id="3.30.310.80">
    <property type="entry name" value="Kinase associated domain 1, KA1"/>
    <property type="match status" value="1"/>
</dbReference>
<feature type="domain" description="NAF" evidence="18">
    <location>
        <begin position="314"/>
        <end position="338"/>
    </location>
</feature>
<comment type="catalytic activity">
    <reaction evidence="11">
        <text>L-seryl-[protein] + ATP = O-phospho-L-seryl-[protein] + ADP + H(+)</text>
        <dbReference type="Rhea" id="RHEA:17989"/>
        <dbReference type="Rhea" id="RHEA-COMP:9863"/>
        <dbReference type="Rhea" id="RHEA-COMP:11604"/>
        <dbReference type="ChEBI" id="CHEBI:15378"/>
        <dbReference type="ChEBI" id="CHEBI:29999"/>
        <dbReference type="ChEBI" id="CHEBI:30616"/>
        <dbReference type="ChEBI" id="CHEBI:83421"/>
        <dbReference type="ChEBI" id="CHEBI:456216"/>
        <dbReference type="EC" id="2.7.11.1"/>
    </reaction>
</comment>
<gene>
    <name evidence="19" type="ORF">LSAT_V11C100000400</name>
</gene>
<comment type="cofactor">
    <cofactor evidence="1">
        <name>Mn(2+)</name>
        <dbReference type="ChEBI" id="CHEBI:29035"/>
    </cofactor>
</comment>
<evidence type="ECO:0000256" key="4">
    <source>
        <dbReference type="ARBA" id="ARBA00022527"/>
    </source>
</evidence>
<dbReference type="Gene3D" id="1.10.510.10">
    <property type="entry name" value="Transferase(Phosphotransferase) domain 1"/>
    <property type="match status" value="1"/>
</dbReference>